<dbReference type="InterPro" id="IPR036388">
    <property type="entry name" value="WH-like_DNA-bd_sf"/>
</dbReference>
<evidence type="ECO:0000256" key="2">
    <source>
        <dbReference type="ARBA" id="ARBA00023015"/>
    </source>
</evidence>
<evidence type="ECO:0000256" key="4">
    <source>
        <dbReference type="ARBA" id="ARBA00023163"/>
    </source>
</evidence>
<evidence type="ECO:0000256" key="3">
    <source>
        <dbReference type="ARBA" id="ARBA00023125"/>
    </source>
</evidence>
<feature type="domain" description="HTH lysR-type" evidence="5">
    <location>
        <begin position="11"/>
        <end position="63"/>
    </location>
</feature>
<keyword evidence="7" id="KW-1185">Reference proteome</keyword>
<dbReference type="InterPro" id="IPR050950">
    <property type="entry name" value="HTH-type_LysR_regulators"/>
</dbReference>
<dbReference type="InterPro" id="IPR000847">
    <property type="entry name" value="LysR_HTH_N"/>
</dbReference>
<comment type="caution">
    <text evidence="6">The sequence shown here is derived from an EMBL/GenBank/DDBJ whole genome shotgun (WGS) entry which is preliminary data.</text>
</comment>
<proteinExistence type="inferred from homology"/>
<dbReference type="Proteomes" id="UP001629214">
    <property type="component" value="Unassembled WGS sequence"/>
</dbReference>
<evidence type="ECO:0000256" key="1">
    <source>
        <dbReference type="ARBA" id="ARBA00009437"/>
    </source>
</evidence>
<protein>
    <submittedName>
        <fullName evidence="6">LysR family transcriptional regulator</fullName>
    </submittedName>
</protein>
<sequence length="303" mass="34013">MKSQYLQDTALRYFLEVVRCGSIAEASQRLNVASSAISRQISSLEELLDTVLFERRPRGMVLSAGGEMLAAHAQKVTLEADRVVADLLALKGLRSGRIRVAASEGFGIDFMPRLIRSFQQKYPAIQFQVYVGPPTMVSRQVRDGNADIGVTFNRLPEPDIKIVHQQPAPVLLLMRNGHPLSKFKSVTLSQLRPYPLALPDPDTTLRQLFDLACSRQQLVFEPVLTSNYIQTLHNYLLEGDALSITGEVTVRYRIAKGEFTMVPIRDRALDGRYVEVQTLSGRTLPRIVEIFLDYLLGELNKDI</sequence>
<dbReference type="Gene3D" id="3.40.190.290">
    <property type="match status" value="1"/>
</dbReference>
<keyword evidence="4" id="KW-0804">Transcription</keyword>
<dbReference type="InterPro" id="IPR036390">
    <property type="entry name" value="WH_DNA-bd_sf"/>
</dbReference>
<evidence type="ECO:0000259" key="5">
    <source>
        <dbReference type="PROSITE" id="PS50931"/>
    </source>
</evidence>
<dbReference type="SUPFAM" id="SSF53850">
    <property type="entry name" value="Periplasmic binding protein-like II"/>
    <property type="match status" value="1"/>
</dbReference>
<dbReference type="Gene3D" id="1.10.10.10">
    <property type="entry name" value="Winged helix-like DNA-binding domain superfamily/Winged helix DNA-binding domain"/>
    <property type="match status" value="1"/>
</dbReference>
<evidence type="ECO:0000313" key="6">
    <source>
        <dbReference type="EMBL" id="MFL9880830.1"/>
    </source>
</evidence>
<dbReference type="PROSITE" id="PS50931">
    <property type="entry name" value="HTH_LYSR"/>
    <property type="match status" value="1"/>
</dbReference>
<comment type="similarity">
    <text evidence="1">Belongs to the LysR transcriptional regulatory family.</text>
</comment>
<dbReference type="RefSeq" id="WP_050476634.1">
    <property type="nucleotide sequence ID" value="NZ_JAQQFR010000015.1"/>
</dbReference>
<dbReference type="EMBL" id="JAQQFR010000015">
    <property type="protein sequence ID" value="MFL9880830.1"/>
    <property type="molecule type" value="Genomic_DNA"/>
</dbReference>
<evidence type="ECO:0000313" key="7">
    <source>
        <dbReference type="Proteomes" id="UP001629214"/>
    </source>
</evidence>
<keyword evidence="3" id="KW-0238">DNA-binding</keyword>
<dbReference type="Pfam" id="PF00126">
    <property type="entry name" value="HTH_1"/>
    <property type="match status" value="1"/>
</dbReference>
<dbReference type="Pfam" id="PF03466">
    <property type="entry name" value="LysR_substrate"/>
    <property type="match status" value="1"/>
</dbReference>
<accession>A0ABW8ZE85</accession>
<dbReference type="PANTHER" id="PTHR30419:SF8">
    <property type="entry name" value="NITROGEN ASSIMILATION TRANSCRIPTIONAL ACTIVATOR-RELATED"/>
    <property type="match status" value="1"/>
</dbReference>
<keyword evidence="2" id="KW-0805">Transcription regulation</keyword>
<reference evidence="6 7" key="1">
    <citation type="journal article" date="2024" name="Chem. Sci.">
        <title>Discovery of megapolipeptins by genome mining of a Burkholderiales bacteria collection.</title>
        <authorList>
            <person name="Paulo B.S."/>
            <person name="Recchia M.J.J."/>
            <person name="Lee S."/>
            <person name="Fergusson C.H."/>
            <person name="Romanowski S.B."/>
            <person name="Hernandez A."/>
            <person name="Krull N."/>
            <person name="Liu D.Y."/>
            <person name="Cavanagh H."/>
            <person name="Bos A."/>
            <person name="Gray C.A."/>
            <person name="Murphy B.T."/>
            <person name="Linington R.G."/>
            <person name="Eustaquio A.S."/>
        </authorList>
    </citation>
    <scope>NUCLEOTIDE SEQUENCE [LARGE SCALE GENOMIC DNA]</scope>
    <source>
        <strain evidence="6 7">RL21-008-BIB-B</strain>
    </source>
</reference>
<dbReference type="PANTHER" id="PTHR30419">
    <property type="entry name" value="HTH-TYPE TRANSCRIPTIONAL REGULATOR YBHD"/>
    <property type="match status" value="1"/>
</dbReference>
<gene>
    <name evidence="6" type="ORF">PQR63_20700</name>
</gene>
<dbReference type="InterPro" id="IPR005119">
    <property type="entry name" value="LysR_subst-bd"/>
</dbReference>
<name>A0ABW8ZE85_9BURK</name>
<organism evidence="6 7">
    <name type="scientific">Herbaspirillum rhizosphaerae</name>
    <dbReference type="NCBI Taxonomy" id="346179"/>
    <lineage>
        <taxon>Bacteria</taxon>
        <taxon>Pseudomonadati</taxon>
        <taxon>Pseudomonadota</taxon>
        <taxon>Betaproteobacteria</taxon>
        <taxon>Burkholderiales</taxon>
        <taxon>Oxalobacteraceae</taxon>
        <taxon>Herbaspirillum</taxon>
    </lineage>
</organism>
<dbReference type="SUPFAM" id="SSF46785">
    <property type="entry name" value="Winged helix' DNA-binding domain"/>
    <property type="match status" value="1"/>
</dbReference>